<dbReference type="Gene3D" id="3.20.20.140">
    <property type="entry name" value="Metal-dependent hydrolases"/>
    <property type="match status" value="1"/>
</dbReference>
<comment type="catalytic activity">
    <reaction evidence="6">
        <text>(S)-dihydroorotate + H2O = N-carbamoyl-L-aspartate + H(+)</text>
        <dbReference type="Rhea" id="RHEA:24296"/>
        <dbReference type="ChEBI" id="CHEBI:15377"/>
        <dbReference type="ChEBI" id="CHEBI:15378"/>
        <dbReference type="ChEBI" id="CHEBI:30864"/>
        <dbReference type="ChEBI" id="CHEBI:32814"/>
        <dbReference type="EC" id="3.5.2.3"/>
    </reaction>
</comment>
<keyword evidence="3 6" id="KW-0479">Metal-binding</keyword>
<sequence>MALLLKNARFIDPQTGLDEVCEMLVRDGRIVEVGHDLKMDKGVERDLGGKIVVPGLVDIHVHFRDPGQEYKEDLESGTRAAVHGGFTDVCCMPNTAPTIDSAVVVDYVRNKADRVGKCRVHVSGACTKGLAGEALSDMGDMVAHGAVAFTDDGRGVQSAGAMRRVMEYASQFGKTVMSHCQDEGLVDKGQINEGAVSTRLGLLGWPSAGEEIQISRDMEIGRLTGCPLHIQHLTTKRALEMVRRGKEEGIAVSCEVTPHHLFLTDECIDETYDTNLKVNPPLRTPDDARALIEGVVDGTVDCIVTDHAPHAIYEKDREFELAPFGMTGLETSLAAVITGLVKPGHIDWNRLVELMSVRPREIIGIDRVAFEPGCRADLTVIDPDIEWEVEKDGFESKSVNSGFIGKRFVGRATDVYVAGYAMLEDGAVTGEALHTA</sequence>
<dbReference type="PANTHER" id="PTHR43668:SF2">
    <property type="entry name" value="ALLANTOINASE"/>
    <property type="match status" value="1"/>
</dbReference>
<dbReference type="InterPro" id="IPR024403">
    <property type="entry name" value="DHOase_cat"/>
</dbReference>
<feature type="binding site" evidence="6">
    <location>
        <position position="310"/>
    </location>
    <ligand>
        <name>substrate</name>
    </ligand>
</feature>
<dbReference type="CDD" id="cd01317">
    <property type="entry name" value="DHOase_IIa"/>
    <property type="match status" value="1"/>
</dbReference>
<accession>A0A0A8B3F8</accession>
<keyword evidence="9" id="KW-1185">Reference proteome</keyword>
<feature type="binding site" evidence="6">
    <location>
        <position position="179"/>
    </location>
    <ligand>
        <name>Zn(2+)</name>
        <dbReference type="ChEBI" id="CHEBI:29105"/>
        <label>2</label>
    </ligand>
</feature>
<dbReference type="InterPro" id="IPR002195">
    <property type="entry name" value="Dihydroorotase_CS"/>
</dbReference>
<dbReference type="GO" id="GO:0006145">
    <property type="term" value="P:purine nucleobase catabolic process"/>
    <property type="evidence" value="ECO:0007669"/>
    <property type="project" value="TreeGrafter"/>
</dbReference>
<keyword evidence="6" id="KW-0862">Zinc</keyword>
<dbReference type="InterPro" id="IPR050138">
    <property type="entry name" value="DHOase/Allantoinase_Hydrolase"/>
</dbReference>
<dbReference type="Proteomes" id="UP000031121">
    <property type="component" value="Chromosome"/>
</dbReference>
<dbReference type="HOGENOM" id="CLU_015572_1_0_11"/>
<dbReference type="AlphaFoldDB" id="A0A0A8B3F8"/>
<keyword evidence="5 6" id="KW-0665">Pyrimidine biosynthesis</keyword>
<organism evidence="8 9">
    <name type="scientific">Berryella intestinalis</name>
    <dbReference type="NCBI Taxonomy" id="1531429"/>
    <lineage>
        <taxon>Bacteria</taxon>
        <taxon>Bacillati</taxon>
        <taxon>Actinomycetota</taxon>
        <taxon>Coriobacteriia</taxon>
        <taxon>Eggerthellales</taxon>
        <taxon>Eggerthellaceae</taxon>
        <taxon>Berryella</taxon>
    </lineage>
</organism>
<evidence type="ECO:0000256" key="5">
    <source>
        <dbReference type="ARBA" id="ARBA00022975"/>
    </source>
</evidence>
<feature type="binding site" evidence="6">
    <location>
        <position position="152"/>
    </location>
    <ligand>
        <name>Zn(2+)</name>
        <dbReference type="ChEBI" id="CHEBI:29105"/>
        <label>2</label>
    </ligand>
</feature>
<proteinExistence type="inferred from homology"/>
<dbReference type="PANTHER" id="PTHR43668">
    <property type="entry name" value="ALLANTOINASE"/>
    <property type="match status" value="1"/>
</dbReference>
<dbReference type="PROSITE" id="PS00482">
    <property type="entry name" value="DIHYDROOROTASE_1"/>
    <property type="match status" value="1"/>
</dbReference>
<dbReference type="GO" id="GO:0044205">
    <property type="term" value="P:'de novo' UMP biosynthetic process"/>
    <property type="evidence" value="ECO:0007669"/>
    <property type="project" value="UniProtKB-UniRule"/>
</dbReference>
<feature type="binding site" evidence="6">
    <location>
        <position position="152"/>
    </location>
    <ligand>
        <name>Zn(2+)</name>
        <dbReference type="ChEBI" id="CHEBI:29105"/>
        <label>1</label>
    </ligand>
</feature>
<evidence type="ECO:0000259" key="7">
    <source>
        <dbReference type="Pfam" id="PF12890"/>
    </source>
</evidence>
<comment type="pathway">
    <text evidence="6">Pyrimidine metabolism; UMP biosynthesis via de novo pathway; (S)-dihydroorotate from bicarbonate: step 3/3.</text>
</comment>
<dbReference type="NCBIfam" id="TIGR00857">
    <property type="entry name" value="pyrC_multi"/>
    <property type="match status" value="1"/>
</dbReference>
<dbReference type="SUPFAM" id="SSF51338">
    <property type="entry name" value="Composite domain of metallo-dependent hydrolases"/>
    <property type="match status" value="1"/>
</dbReference>
<feature type="binding site" evidence="6">
    <location>
        <position position="232"/>
    </location>
    <ligand>
        <name>Zn(2+)</name>
        <dbReference type="ChEBI" id="CHEBI:29105"/>
        <label>2</label>
    </ligand>
</feature>
<evidence type="ECO:0000256" key="2">
    <source>
        <dbReference type="ARBA" id="ARBA00010286"/>
    </source>
</evidence>
<dbReference type="PROSITE" id="PS00483">
    <property type="entry name" value="DIHYDROOROTASE_2"/>
    <property type="match status" value="1"/>
</dbReference>
<dbReference type="Gene3D" id="2.30.40.10">
    <property type="entry name" value="Urease, subunit C, domain 1"/>
    <property type="match status" value="1"/>
</dbReference>
<dbReference type="InterPro" id="IPR011059">
    <property type="entry name" value="Metal-dep_hydrolase_composite"/>
</dbReference>
<dbReference type="Pfam" id="PF12890">
    <property type="entry name" value="DHOase"/>
    <property type="match status" value="1"/>
</dbReference>
<keyword evidence="4 6" id="KW-0378">Hydrolase</keyword>
<evidence type="ECO:0000256" key="3">
    <source>
        <dbReference type="ARBA" id="ARBA00022723"/>
    </source>
</evidence>
<feature type="binding site" evidence="6">
    <location>
        <begin position="62"/>
        <end position="64"/>
    </location>
    <ligand>
        <name>substrate</name>
    </ligand>
</feature>
<dbReference type="EC" id="3.5.2.3" evidence="6"/>
<evidence type="ECO:0000256" key="1">
    <source>
        <dbReference type="ARBA" id="ARBA00002368"/>
    </source>
</evidence>
<dbReference type="SUPFAM" id="SSF51556">
    <property type="entry name" value="Metallo-dependent hydrolases"/>
    <property type="match status" value="1"/>
</dbReference>
<dbReference type="InterPro" id="IPR032466">
    <property type="entry name" value="Metal_Hydrolase"/>
</dbReference>
<comment type="cofactor">
    <cofactor evidence="6">
        <name>Zn(2+)</name>
        <dbReference type="ChEBI" id="CHEBI:29105"/>
    </cofactor>
    <text evidence="6">Binds 2 Zn(2+) ions per subunit.</text>
</comment>
<feature type="binding site" evidence="6">
    <location>
        <position position="60"/>
    </location>
    <ligand>
        <name>Zn(2+)</name>
        <dbReference type="ChEBI" id="CHEBI:29105"/>
        <label>1</label>
    </ligand>
</feature>
<dbReference type="STRING" id="1531429.JI75_03895"/>
<comment type="function">
    <text evidence="1 6">Catalyzes the reversible cyclization of carbamoyl aspartate to dihydroorotate.</text>
</comment>
<dbReference type="RefSeq" id="WP_039688876.1">
    <property type="nucleotide sequence ID" value="NZ_CP009302.1"/>
</dbReference>
<feature type="binding site" evidence="6">
    <location>
        <position position="279"/>
    </location>
    <ligand>
        <name>substrate</name>
    </ligand>
</feature>
<dbReference type="HAMAP" id="MF_00220_B">
    <property type="entry name" value="PyrC_classI_B"/>
    <property type="match status" value="1"/>
</dbReference>
<feature type="binding site" evidence="6">
    <location>
        <position position="306"/>
    </location>
    <ligand>
        <name>Zn(2+)</name>
        <dbReference type="ChEBI" id="CHEBI:29105"/>
        <label>1</label>
    </ligand>
</feature>
<dbReference type="UniPathway" id="UPA00070">
    <property type="reaction ID" value="UER00117"/>
</dbReference>
<evidence type="ECO:0000256" key="6">
    <source>
        <dbReference type="HAMAP-Rule" id="MF_00220"/>
    </source>
</evidence>
<feature type="binding site" evidence="6">
    <location>
        <position position="94"/>
    </location>
    <ligand>
        <name>substrate</name>
    </ligand>
</feature>
<reference evidence="8 9" key="2">
    <citation type="journal article" date="2015" name="Genome Announc.">
        <title>Complete Genome Sequence of Coriobacteriaceae Strain 68-1-3, a Novel Mucus-Degrading Isolate from the Swine Intestinal Tract.</title>
        <authorList>
            <person name="Looft T."/>
            <person name="Bayles D.O."/>
            <person name="Alt D.P."/>
            <person name="Stanton T.B."/>
        </authorList>
    </citation>
    <scope>NUCLEOTIDE SEQUENCE [LARGE SCALE GENOMIC DNA]</scope>
    <source>
        <strain evidence="8 9">68-1-3</strain>
    </source>
</reference>
<gene>
    <name evidence="6" type="primary">pyrC</name>
    <name evidence="8" type="ORF">JI75_03895</name>
</gene>
<dbReference type="GO" id="GO:0005737">
    <property type="term" value="C:cytoplasm"/>
    <property type="evidence" value="ECO:0007669"/>
    <property type="project" value="TreeGrafter"/>
</dbReference>
<dbReference type="EMBL" id="CP009302">
    <property type="protein sequence ID" value="AJC11935.1"/>
    <property type="molecule type" value="Genomic_DNA"/>
</dbReference>
<feature type="binding site" evidence="6">
    <location>
        <position position="62"/>
    </location>
    <ligand>
        <name>Zn(2+)</name>
        <dbReference type="ChEBI" id="CHEBI:29105"/>
        <label>1</label>
    </ligand>
</feature>
<dbReference type="InterPro" id="IPR004722">
    <property type="entry name" value="DHOase"/>
</dbReference>
<evidence type="ECO:0000313" key="8">
    <source>
        <dbReference type="EMBL" id="AJC11935.1"/>
    </source>
</evidence>
<evidence type="ECO:0000256" key="4">
    <source>
        <dbReference type="ARBA" id="ARBA00022801"/>
    </source>
</evidence>
<feature type="binding site" evidence="6">
    <location>
        <begin position="324"/>
        <end position="325"/>
    </location>
    <ligand>
        <name>substrate</name>
    </ligand>
</feature>
<feature type="active site" evidence="6">
    <location>
        <position position="306"/>
    </location>
</feature>
<dbReference type="OrthoDB" id="9803027at2"/>
<protein>
    <recommendedName>
        <fullName evidence="6">Dihydroorotase</fullName>
        <shortName evidence="6">DHOase</shortName>
        <ecNumber evidence="6">3.5.2.3</ecNumber>
    </recommendedName>
</protein>
<comment type="similarity">
    <text evidence="2 6">Belongs to the metallo-dependent hydrolases superfamily. DHOase family. Class I DHOase subfamily.</text>
</comment>
<dbReference type="KEGG" id="cbac:JI75_03895"/>
<dbReference type="GO" id="GO:0004038">
    <property type="term" value="F:allantoinase activity"/>
    <property type="evidence" value="ECO:0007669"/>
    <property type="project" value="TreeGrafter"/>
</dbReference>
<feature type="domain" description="Dihydroorotase catalytic" evidence="7">
    <location>
        <begin position="49"/>
        <end position="237"/>
    </location>
</feature>
<evidence type="ECO:0000313" key="9">
    <source>
        <dbReference type="Proteomes" id="UP000031121"/>
    </source>
</evidence>
<dbReference type="GO" id="GO:0004151">
    <property type="term" value="F:dihydroorotase activity"/>
    <property type="evidence" value="ECO:0007669"/>
    <property type="project" value="UniProtKB-UniRule"/>
</dbReference>
<reference evidence="9" key="1">
    <citation type="submission" date="2014-08" db="EMBL/GenBank/DDBJ databases">
        <title>Coriobacteriaceae sp. complete genome.</title>
        <authorList>
            <person name="Looft T."/>
            <person name="Bayles D.O."/>
            <person name="Stanton T.B."/>
        </authorList>
    </citation>
    <scope>NUCLEOTIDE SEQUENCE [LARGE SCALE GENOMIC DNA]</scope>
    <source>
        <strain evidence="9">68-1-3</strain>
    </source>
</reference>
<dbReference type="GO" id="GO:0008270">
    <property type="term" value="F:zinc ion binding"/>
    <property type="evidence" value="ECO:0007669"/>
    <property type="project" value="UniProtKB-UniRule"/>
</dbReference>
<name>A0A0A8B3F8_9ACTN</name>